<evidence type="ECO:0000313" key="1">
    <source>
        <dbReference type="EMBL" id="NDL58790.1"/>
    </source>
</evidence>
<protein>
    <submittedName>
        <fullName evidence="1">Antitoxin</fullName>
    </submittedName>
</protein>
<keyword evidence="2" id="KW-1185">Reference proteome</keyword>
<dbReference type="Proteomes" id="UP000460435">
    <property type="component" value="Unassembled WGS sequence"/>
</dbReference>
<name>A0A7K3M6D3_9ACTN</name>
<proteinExistence type="predicted"/>
<accession>A0A7K3M6D3</accession>
<evidence type="ECO:0000313" key="2">
    <source>
        <dbReference type="Proteomes" id="UP000460435"/>
    </source>
</evidence>
<organism evidence="1 2">
    <name type="scientific">Phytoactinopolyspora mesophila</name>
    <dbReference type="NCBI Taxonomy" id="2650750"/>
    <lineage>
        <taxon>Bacteria</taxon>
        <taxon>Bacillati</taxon>
        <taxon>Actinomycetota</taxon>
        <taxon>Actinomycetes</taxon>
        <taxon>Jiangellales</taxon>
        <taxon>Jiangellaceae</taxon>
        <taxon>Phytoactinopolyspora</taxon>
    </lineage>
</organism>
<comment type="caution">
    <text evidence="1">The sequence shown here is derived from an EMBL/GenBank/DDBJ whole genome shotgun (WGS) entry which is preliminary data.</text>
</comment>
<dbReference type="EMBL" id="WLZY01000006">
    <property type="protein sequence ID" value="NDL58790.1"/>
    <property type="molecule type" value="Genomic_DNA"/>
</dbReference>
<sequence>MRTTLTLDEDVARLIEEAVHQQRRPMKQVVNDALRRALTPPRTDQAIYKVVPHHSGIRPGVDLAGLNRLADEIEDEPTVGKALRSS</sequence>
<gene>
    <name evidence="1" type="ORF">F7O44_17100</name>
</gene>
<reference evidence="1 2" key="1">
    <citation type="submission" date="2019-11" db="EMBL/GenBank/DDBJ databases">
        <authorList>
            <person name="Li X.-J."/>
            <person name="Feng X.-M."/>
        </authorList>
    </citation>
    <scope>NUCLEOTIDE SEQUENCE [LARGE SCALE GENOMIC DNA]</scope>
    <source>
        <strain evidence="1 2">XMNu-373</strain>
    </source>
</reference>
<dbReference type="AlphaFoldDB" id="A0A7K3M6D3"/>